<proteinExistence type="predicted"/>
<dbReference type="InterPro" id="IPR002528">
    <property type="entry name" value="MATE_fam"/>
</dbReference>
<dbReference type="Pfam" id="PF01554">
    <property type="entry name" value="MatE"/>
    <property type="match status" value="2"/>
</dbReference>
<feature type="transmembrane region" description="Helical" evidence="1">
    <location>
        <begin position="410"/>
        <end position="434"/>
    </location>
</feature>
<dbReference type="PANTHER" id="PTHR42925:SF1">
    <property type="entry name" value="VIRULENCE FACTOR MVIN"/>
    <property type="match status" value="1"/>
</dbReference>
<feature type="transmembrane region" description="Helical" evidence="1">
    <location>
        <begin position="446"/>
        <end position="469"/>
    </location>
</feature>
<dbReference type="EMBL" id="DXEV01000048">
    <property type="protein sequence ID" value="HIX56344.1"/>
    <property type="molecule type" value="Genomic_DNA"/>
</dbReference>
<feature type="transmembrane region" description="Helical" evidence="1">
    <location>
        <begin position="342"/>
        <end position="362"/>
    </location>
</feature>
<feature type="transmembrane region" description="Helical" evidence="1">
    <location>
        <begin position="149"/>
        <end position="171"/>
    </location>
</feature>
<dbReference type="GO" id="GO:0016020">
    <property type="term" value="C:membrane"/>
    <property type="evidence" value="ECO:0007669"/>
    <property type="project" value="InterPro"/>
</dbReference>
<dbReference type="Proteomes" id="UP000886829">
    <property type="component" value="Unassembled WGS sequence"/>
</dbReference>
<dbReference type="PANTHER" id="PTHR42925">
    <property type="entry name" value="MULTIDRUG AND TOXIN EFFLUX PROTEIN MATE FAMILY"/>
    <property type="match status" value="1"/>
</dbReference>
<accession>A0A9D1WCF6</accession>
<keyword evidence="1" id="KW-0812">Transmembrane</keyword>
<dbReference type="CDD" id="cd13134">
    <property type="entry name" value="MATE_like_8"/>
    <property type="match status" value="1"/>
</dbReference>
<feature type="transmembrane region" description="Helical" evidence="1">
    <location>
        <begin position="114"/>
        <end position="137"/>
    </location>
</feature>
<comment type="caution">
    <text evidence="2">The sequence shown here is derived from an EMBL/GenBank/DDBJ whole genome shotgun (WGS) entry which is preliminary data.</text>
</comment>
<dbReference type="InterPro" id="IPR047135">
    <property type="entry name" value="YsiQ"/>
</dbReference>
<dbReference type="GO" id="GO:0015297">
    <property type="term" value="F:antiporter activity"/>
    <property type="evidence" value="ECO:0007669"/>
    <property type="project" value="InterPro"/>
</dbReference>
<evidence type="ECO:0000313" key="2">
    <source>
        <dbReference type="EMBL" id="HIX56344.1"/>
    </source>
</evidence>
<evidence type="ECO:0000313" key="3">
    <source>
        <dbReference type="Proteomes" id="UP000886829"/>
    </source>
</evidence>
<feature type="transmembrane region" description="Helical" evidence="1">
    <location>
        <begin position="191"/>
        <end position="212"/>
    </location>
</feature>
<feature type="transmembrane region" description="Helical" evidence="1">
    <location>
        <begin position="79"/>
        <end position="102"/>
    </location>
</feature>
<sequence>MAANAGGSKDLQAAAAVAAAAASAGNANISVNVSAPGVSLRDNASSEAVDKVVTELDNSIDKLDLETPQRSLLSLTWPIFIDLSLHFATLIINTIMVGMVSVKSVAELTIGNQVFDLALIIFNFFNIGVCVVCAQALGANNKRLARRIIHIGLGVNLIIGTIVSASIFFLSGAIVDIMNVPAEIAESSHNYLQILSLSFLPLSICLVSSAILRAFNCTRDAMYVSLLVNVITICGNSCFLFGYFGIPVLGVEGVAISTVFSRAVASIVFIPLIIARTKTRIIPRFMFVFRKKVIYSILSIGLPGAGENLSWHSQNMFLTGIIAAMGAMQLATHGIYFQIVQVLMLFSASVGMGTELLVAHYTGALKLDLANRQLIRSVKIGEIATVLLTFSMPLGTGAFLISLFTDNQEVLMIATPLFLLTVFQEPGRILNVIIINSLRATGDTKFPVIMAVISMWGISVPLGCFLALYMDMGLLGIWLGFTADEWVRGIAMVLRWRSKAWHKAAYRVHATTLAMENTRKQLKTHAVAQQEAQQGEKAAMQA</sequence>
<keyword evidence="1" id="KW-1133">Transmembrane helix</keyword>
<keyword evidence="1" id="KW-0472">Membrane</keyword>
<dbReference type="NCBIfam" id="TIGR00797">
    <property type="entry name" value="matE"/>
    <property type="match status" value="1"/>
</dbReference>
<gene>
    <name evidence="2" type="ORF">H9850_02610</name>
</gene>
<reference evidence="2" key="1">
    <citation type="journal article" date="2021" name="PeerJ">
        <title>Extensive microbial diversity within the chicken gut microbiome revealed by metagenomics and culture.</title>
        <authorList>
            <person name="Gilroy R."/>
            <person name="Ravi A."/>
            <person name="Getino M."/>
            <person name="Pursley I."/>
            <person name="Horton D.L."/>
            <person name="Alikhan N.F."/>
            <person name="Baker D."/>
            <person name="Gharbi K."/>
            <person name="Hall N."/>
            <person name="Watson M."/>
            <person name="Adriaenssens E.M."/>
            <person name="Foster-Nyarko E."/>
            <person name="Jarju S."/>
            <person name="Secka A."/>
            <person name="Antonio M."/>
            <person name="Oren A."/>
            <person name="Chaudhuri R.R."/>
            <person name="La Ragione R."/>
            <person name="Hildebrand F."/>
            <person name="Pallen M.J."/>
        </authorList>
    </citation>
    <scope>NUCLEOTIDE SEQUENCE</scope>
    <source>
        <strain evidence="2">USASDec5-558</strain>
    </source>
</reference>
<feature type="transmembrane region" description="Helical" evidence="1">
    <location>
        <begin position="224"/>
        <end position="248"/>
    </location>
</feature>
<protein>
    <submittedName>
        <fullName evidence="2">MATE family efflux transporter</fullName>
    </submittedName>
</protein>
<name>A0A9D1WCF6_9GAMM</name>
<feature type="transmembrane region" description="Helical" evidence="1">
    <location>
        <begin position="254"/>
        <end position="275"/>
    </location>
</feature>
<feature type="transmembrane region" description="Helical" evidence="1">
    <location>
        <begin position="383"/>
        <end position="404"/>
    </location>
</feature>
<evidence type="ECO:0000256" key="1">
    <source>
        <dbReference type="SAM" id="Phobius"/>
    </source>
</evidence>
<organism evidence="2 3">
    <name type="scientific">Candidatus Anaerobiospirillum pullistercoris</name>
    <dbReference type="NCBI Taxonomy" id="2838452"/>
    <lineage>
        <taxon>Bacteria</taxon>
        <taxon>Pseudomonadati</taxon>
        <taxon>Pseudomonadota</taxon>
        <taxon>Gammaproteobacteria</taxon>
        <taxon>Aeromonadales</taxon>
        <taxon>Succinivibrionaceae</taxon>
        <taxon>Anaerobiospirillum</taxon>
    </lineage>
</organism>
<reference evidence="2" key="2">
    <citation type="submission" date="2021-04" db="EMBL/GenBank/DDBJ databases">
        <authorList>
            <person name="Gilroy R."/>
        </authorList>
    </citation>
    <scope>NUCLEOTIDE SEQUENCE</scope>
    <source>
        <strain evidence="2">USASDec5-558</strain>
    </source>
</reference>
<dbReference type="GO" id="GO:0042910">
    <property type="term" value="F:xenobiotic transmembrane transporter activity"/>
    <property type="evidence" value="ECO:0007669"/>
    <property type="project" value="InterPro"/>
</dbReference>
<dbReference type="AlphaFoldDB" id="A0A9D1WCF6"/>